<comment type="caution">
    <text evidence="2">The sequence shown here is derived from an EMBL/GenBank/DDBJ whole genome shotgun (WGS) entry which is preliminary data.</text>
</comment>
<organism evidence="2 3">
    <name type="scientific">Polyplosphaeria fusca</name>
    <dbReference type="NCBI Taxonomy" id="682080"/>
    <lineage>
        <taxon>Eukaryota</taxon>
        <taxon>Fungi</taxon>
        <taxon>Dikarya</taxon>
        <taxon>Ascomycota</taxon>
        <taxon>Pezizomycotina</taxon>
        <taxon>Dothideomycetes</taxon>
        <taxon>Pleosporomycetidae</taxon>
        <taxon>Pleosporales</taxon>
        <taxon>Tetraplosphaeriaceae</taxon>
        <taxon>Polyplosphaeria</taxon>
    </lineage>
</organism>
<keyword evidence="3" id="KW-1185">Reference proteome</keyword>
<evidence type="ECO:0000259" key="1">
    <source>
        <dbReference type="Pfam" id="PF06985"/>
    </source>
</evidence>
<sequence>MYEANRFSPTIFNAAVILLLSRLTSSLHSALCHFRLTDRSRFIWIDGVCIYSNRSPINYS</sequence>
<proteinExistence type="predicted"/>
<dbReference type="Pfam" id="PF06985">
    <property type="entry name" value="HET"/>
    <property type="match status" value="1"/>
</dbReference>
<evidence type="ECO:0000313" key="3">
    <source>
        <dbReference type="Proteomes" id="UP000799444"/>
    </source>
</evidence>
<name>A0A9P4QMI4_9PLEO</name>
<evidence type="ECO:0000313" key="2">
    <source>
        <dbReference type="EMBL" id="KAF2728153.1"/>
    </source>
</evidence>
<dbReference type="EMBL" id="ML996293">
    <property type="protein sequence ID" value="KAF2728153.1"/>
    <property type="molecule type" value="Genomic_DNA"/>
</dbReference>
<accession>A0A9P4QMI4</accession>
<reference evidence="2" key="1">
    <citation type="journal article" date="2020" name="Stud. Mycol.">
        <title>101 Dothideomycetes genomes: a test case for predicting lifestyles and emergence of pathogens.</title>
        <authorList>
            <person name="Haridas S."/>
            <person name="Albert R."/>
            <person name="Binder M."/>
            <person name="Bloem J."/>
            <person name="Labutti K."/>
            <person name="Salamov A."/>
            <person name="Andreopoulos B."/>
            <person name="Baker S."/>
            <person name="Barry K."/>
            <person name="Bills G."/>
            <person name="Bluhm B."/>
            <person name="Cannon C."/>
            <person name="Castanera R."/>
            <person name="Culley D."/>
            <person name="Daum C."/>
            <person name="Ezra D."/>
            <person name="Gonzalez J."/>
            <person name="Henrissat B."/>
            <person name="Kuo A."/>
            <person name="Liang C."/>
            <person name="Lipzen A."/>
            <person name="Lutzoni F."/>
            <person name="Magnuson J."/>
            <person name="Mondo S."/>
            <person name="Nolan M."/>
            <person name="Ohm R."/>
            <person name="Pangilinan J."/>
            <person name="Park H.-J."/>
            <person name="Ramirez L."/>
            <person name="Alfaro M."/>
            <person name="Sun H."/>
            <person name="Tritt A."/>
            <person name="Yoshinaga Y."/>
            <person name="Zwiers L.-H."/>
            <person name="Turgeon B."/>
            <person name="Goodwin S."/>
            <person name="Spatafora J."/>
            <person name="Crous P."/>
            <person name="Grigoriev I."/>
        </authorList>
    </citation>
    <scope>NUCLEOTIDE SEQUENCE</scope>
    <source>
        <strain evidence="2">CBS 125425</strain>
    </source>
</reference>
<dbReference type="InterPro" id="IPR010730">
    <property type="entry name" value="HET"/>
</dbReference>
<gene>
    <name evidence="2" type="ORF">EJ04DRAFT_110210</name>
</gene>
<dbReference type="AlphaFoldDB" id="A0A9P4QMI4"/>
<protein>
    <recommendedName>
        <fullName evidence="1">Heterokaryon incompatibility domain-containing protein</fullName>
    </recommendedName>
</protein>
<feature type="domain" description="Heterokaryon incompatibility" evidence="1">
    <location>
        <begin position="20"/>
        <end position="53"/>
    </location>
</feature>
<dbReference type="Proteomes" id="UP000799444">
    <property type="component" value="Unassembled WGS sequence"/>
</dbReference>